<keyword evidence="2 3" id="KW-0067">ATP-binding</keyword>
<dbReference type="InterPro" id="IPR029047">
    <property type="entry name" value="HSP70_peptide-bd_sf"/>
</dbReference>
<feature type="compositionally biased region" description="Basic and acidic residues" evidence="4">
    <location>
        <begin position="500"/>
        <end position="511"/>
    </location>
</feature>
<feature type="region of interest" description="Disordered" evidence="4">
    <location>
        <begin position="500"/>
        <end position="570"/>
    </location>
</feature>
<dbReference type="GO" id="GO:0005524">
    <property type="term" value="F:ATP binding"/>
    <property type="evidence" value="ECO:0007669"/>
    <property type="project" value="UniProtKB-KW"/>
</dbReference>
<dbReference type="InterPro" id="IPR018181">
    <property type="entry name" value="Heat_shock_70_CS"/>
</dbReference>
<feature type="compositionally biased region" description="Basic and acidic residues" evidence="4">
    <location>
        <begin position="527"/>
        <end position="539"/>
    </location>
</feature>
<evidence type="ECO:0000313" key="7">
    <source>
        <dbReference type="Proteomes" id="UP000044602"/>
    </source>
</evidence>
<dbReference type="InterPro" id="IPR013126">
    <property type="entry name" value="Hsp_70_fam"/>
</dbReference>
<accession>A0A0G4NLB1</accession>
<evidence type="ECO:0000313" key="8">
    <source>
        <dbReference type="Proteomes" id="UP000045706"/>
    </source>
</evidence>
<dbReference type="Proteomes" id="UP000044602">
    <property type="component" value="Unassembled WGS sequence"/>
</dbReference>
<dbReference type="Pfam" id="PF00012">
    <property type="entry name" value="HSP70"/>
    <property type="match status" value="1"/>
</dbReference>
<evidence type="ECO:0000313" key="6">
    <source>
        <dbReference type="EMBL" id="CRK47248.1"/>
    </source>
</evidence>
<dbReference type="PROSITE" id="PS01036">
    <property type="entry name" value="HSP70_3"/>
    <property type="match status" value="1"/>
</dbReference>
<sequence>MVTSRSGIPRRHGLGVDPGTTTLCAYFGPQEVHVVHGEATYPTALRVLDGDFSLPKRDSHGPRVIKLVKRVIGRRKDDPRLAEDVKNVPNAQVTDDGAVLMVEHEKFRPEEISAYLLGRTFRVTEKQHGRFASCVLTAPAYHSFEQRQALKDAAYMAGLDKDAVTVIDEPVAAIIDFIMTYPDDDIHDQVTAVIDTGGGTIDVAIVYPSKTPEGLTVLVKSTSGNDRIGGMDVDRRMVDHVLAARKGKYAHDDGALLSECEAGKRELSTARSVLSIPVRPCDARTETEELVSITKAQFEGLCEPVDSALRAALKDVTGLADLHVKHVLMVGGSSGLPCVRRICDEWFPDARVLQSAGAVAVARGAAHVASDSSIHFIQSLPRAIGVVAHSSDDAASSLRLDTVMRRNTQLPNQFERTFFTKLDNETEIEIELREGEALESSVHLGTLVIKEIPPYPKGTEILVTVKVPKLGTVIAKGTMAGLAKELTIVPIPRLSEEQLEEYRRRTSERLGDGPQKGGRIDSGGGLEDGKGPQQDHDSEQASSQGSMTKRAGTKRGALIPSRGGKKRKSK</sequence>
<dbReference type="PANTHER" id="PTHR19375">
    <property type="entry name" value="HEAT SHOCK PROTEIN 70KDA"/>
    <property type="match status" value="1"/>
</dbReference>
<dbReference type="EMBL" id="CVQI01036384">
    <property type="protein sequence ID" value="CRK47248.1"/>
    <property type="molecule type" value="Genomic_DNA"/>
</dbReference>
<keyword evidence="7" id="KW-1185">Reference proteome</keyword>
<dbReference type="PRINTS" id="PR00301">
    <property type="entry name" value="HEATSHOCK70"/>
</dbReference>
<name>A0A0G4NLB1_VERLO</name>
<organism evidence="6 8">
    <name type="scientific">Verticillium longisporum</name>
    <name type="common">Verticillium dahliae var. longisporum</name>
    <dbReference type="NCBI Taxonomy" id="100787"/>
    <lineage>
        <taxon>Eukaryota</taxon>
        <taxon>Fungi</taxon>
        <taxon>Dikarya</taxon>
        <taxon>Ascomycota</taxon>
        <taxon>Pezizomycotina</taxon>
        <taxon>Sordariomycetes</taxon>
        <taxon>Hypocreomycetidae</taxon>
        <taxon>Glomerellales</taxon>
        <taxon>Plectosphaerellaceae</taxon>
        <taxon>Verticillium</taxon>
    </lineage>
</organism>
<dbReference type="SUPFAM" id="SSF100920">
    <property type="entry name" value="Heat shock protein 70kD (HSP70), peptide-binding domain"/>
    <property type="match status" value="1"/>
</dbReference>
<evidence type="ECO:0000256" key="3">
    <source>
        <dbReference type="RuleBase" id="RU003322"/>
    </source>
</evidence>
<comment type="similarity">
    <text evidence="3">Belongs to the heat shock protein 70 family.</text>
</comment>
<evidence type="ECO:0000256" key="1">
    <source>
        <dbReference type="ARBA" id="ARBA00022741"/>
    </source>
</evidence>
<reference evidence="7 8" key="1">
    <citation type="submission" date="2015-05" db="EMBL/GenBank/DDBJ databases">
        <authorList>
            <person name="Fogelqvist Johan"/>
        </authorList>
    </citation>
    <scope>NUCLEOTIDE SEQUENCE [LARGE SCALE GENOMIC DNA]</scope>
    <source>
        <strain evidence="5">VL1</strain>
        <strain evidence="6">VL2</strain>
    </source>
</reference>
<dbReference type="Gene3D" id="3.30.420.40">
    <property type="match status" value="2"/>
</dbReference>
<evidence type="ECO:0000256" key="2">
    <source>
        <dbReference type="ARBA" id="ARBA00022840"/>
    </source>
</evidence>
<dbReference type="InterPro" id="IPR043129">
    <property type="entry name" value="ATPase_NBD"/>
</dbReference>
<evidence type="ECO:0000256" key="4">
    <source>
        <dbReference type="SAM" id="MobiDB-lite"/>
    </source>
</evidence>
<protein>
    <submittedName>
        <fullName evidence="6">Uncharacterized protein</fullName>
    </submittedName>
</protein>
<dbReference type="Gene3D" id="3.90.640.10">
    <property type="entry name" value="Actin, Chain A, domain 4"/>
    <property type="match status" value="1"/>
</dbReference>
<evidence type="ECO:0000313" key="5">
    <source>
        <dbReference type="EMBL" id="CRK12758.1"/>
    </source>
</evidence>
<gene>
    <name evidence="5" type="ORF">BN1708_010603</name>
    <name evidence="6" type="ORF">BN1723_007425</name>
</gene>
<dbReference type="GO" id="GO:0140662">
    <property type="term" value="F:ATP-dependent protein folding chaperone"/>
    <property type="evidence" value="ECO:0007669"/>
    <property type="project" value="InterPro"/>
</dbReference>
<dbReference type="Proteomes" id="UP000045706">
    <property type="component" value="Unassembled WGS sequence"/>
</dbReference>
<dbReference type="AlphaFoldDB" id="A0A0G4NLB1"/>
<dbReference type="Gene3D" id="2.60.34.10">
    <property type="entry name" value="Substrate Binding Domain Of DNAk, Chain A, domain 1"/>
    <property type="match status" value="1"/>
</dbReference>
<proteinExistence type="inferred from homology"/>
<dbReference type="SUPFAM" id="SSF53067">
    <property type="entry name" value="Actin-like ATPase domain"/>
    <property type="match status" value="2"/>
</dbReference>
<feature type="compositionally biased region" description="Gly residues" evidence="4">
    <location>
        <begin position="514"/>
        <end position="526"/>
    </location>
</feature>
<dbReference type="EMBL" id="CVQH01004002">
    <property type="protein sequence ID" value="CRK12758.1"/>
    <property type="molecule type" value="Genomic_DNA"/>
</dbReference>
<dbReference type="STRING" id="100787.A0A0G4NLB1"/>
<keyword evidence="1 3" id="KW-0547">Nucleotide-binding</keyword>